<reference evidence="7 8" key="1">
    <citation type="journal article" date="2019" name="Nat. Plants">
        <title>Stout camphor tree genome fills gaps in understanding of flowering plant genome evolution.</title>
        <authorList>
            <person name="Chaw S.M."/>
            <person name="Liu Y.C."/>
            <person name="Wu Y.W."/>
            <person name="Wang H.Y."/>
            <person name="Lin C.I."/>
            <person name="Wu C.S."/>
            <person name="Ke H.M."/>
            <person name="Chang L.Y."/>
            <person name="Hsu C.Y."/>
            <person name="Yang H.T."/>
            <person name="Sudianto E."/>
            <person name="Hsu M.H."/>
            <person name="Wu K.P."/>
            <person name="Wang L.N."/>
            <person name="Leebens-Mack J.H."/>
            <person name="Tsai I.J."/>
        </authorList>
    </citation>
    <scope>NUCLEOTIDE SEQUENCE [LARGE SCALE GENOMIC DNA]</scope>
    <source>
        <strain evidence="8">cv. Chaw 1501</strain>
        <tissue evidence="7">Young leaves</tissue>
    </source>
</reference>
<dbReference type="GO" id="GO:0003993">
    <property type="term" value="F:acid phosphatase activity"/>
    <property type="evidence" value="ECO:0007669"/>
    <property type="project" value="InterPro"/>
</dbReference>
<feature type="signal peptide" evidence="6">
    <location>
        <begin position="1"/>
        <end position="22"/>
    </location>
</feature>
<sequence>MELIAGVPLLFLTLTLIATSQASQVEKPLPIHPLRSAYGSGHDHHLHGISCASWRLGVEAYNLRDWKTVPSSCEAYVGHYMLGHLYRQDSKVVVDAAALYAQGLNLTKDGKDVWVFDIDETSLSNLPYFAKHGFGVEPYNATLSKQWVDTGKGPALPESLRLYKKLLSLGFKIVFLTGRQEVQRKITVTNLKEAGYHTWEKLILRSPEDTGTAIAYKSSKRKELEAHGYRILGNIGDQWSDILGSNVGQRTFKLPDPMYYIS</sequence>
<dbReference type="NCBIfam" id="TIGR01675">
    <property type="entry name" value="plant-AP"/>
    <property type="match status" value="1"/>
</dbReference>
<dbReference type="GO" id="GO:0045735">
    <property type="term" value="F:nutrient reservoir activity"/>
    <property type="evidence" value="ECO:0007669"/>
    <property type="project" value="UniProtKB-KW"/>
</dbReference>
<feature type="chain" id="PRO_5018551574" evidence="6">
    <location>
        <begin position="23"/>
        <end position="262"/>
    </location>
</feature>
<comment type="similarity">
    <text evidence="5">Belongs to the APS1/VSP family.</text>
</comment>
<dbReference type="InterPro" id="IPR010028">
    <property type="entry name" value="Acid_phosphatase_pln"/>
</dbReference>
<dbReference type="InterPro" id="IPR005519">
    <property type="entry name" value="Acid_phosphat_B-like"/>
</dbReference>
<protein>
    <submittedName>
        <fullName evidence="7">Acid phosphatase 1-like protein</fullName>
    </submittedName>
</protein>
<comment type="function">
    <text evidence="1">May function as somatic storage protein during early seedling development.</text>
</comment>
<dbReference type="InterPro" id="IPR014403">
    <property type="entry name" value="APS1/VSP"/>
</dbReference>
<keyword evidence="2 6" id="KW-0732">Signal</keyword>
<dbReference type="InterPro" id="IPR023214">
    <property type="entry name" value="HAD_sf"/>
</dbReference>
<evidence type="ECO:0000256" key="5">
    <source>
        <dbReference type="PIRNR" id="PIRNR002674"/>
    </source>
</evidence>
<dbReference type="Proteomes" id="UP000283530">
    <property type="component" value="Unassembled WGS sequence"/>
</dbReference>
<evidence type="ECO:0000256" key="2">
    <source>
        <dbReference type="ARBA" id="ARBA00022729"/>
    </source>
</evidence>
<dbReference type="Gene3D" id="3.40.50.1000">
    <property type="entry name" value="HAD superfamily/HAD-like"/>
    <property type="match status" value="1"/>
</dbReference>
<accession>A0A3S3PU91</accession>
<dbReference type="STRING" id="337451.A0A3S3PU91"/>
<dbReference type="PANTHER" id="PTHR31284">
    <property type="entry name" value="ACID PHOSPHATASE-LIKE PROTEIN"/>
    <property type="match status" value="1"/>
</dbReference>
<gene>
    <name evidence="7" type="ORF">CKAN_00187500</name>
</gene>
<evidence type="ECO:0000313" key="8">
    <source>
        <dbReference type="Proteomes" id="UP000283530"/>
    </source>
</evidence>
<proteinExistence type="inferred from homology"/>
<dbReference type="PANTHER" id="PTHR31284:SF19">
    <property type="entry name" value="VEGETATIVE STORAGE PROTEIN 1-RELATED"/>
    <property type="match status" value="1"/>
</dbReference>
<dbReference type="InterPro" id="IPR036412">
    <property type="entry name" value="HAD-like_sf"/>
</dbReference>
<evidence type="ECO:0000256" key="1">
    <source>
        <dbReference type="ARBA" id="ARBA00002410"/>
    </source>
</evidence>
<dbReference type="EMBL" id="QPKB01000001">
    <property type="protein sequence ID" value="RWR73581.1"/>
    <property type="molecule type" value="Genomic_DNA"/>
</dbReference>
<dbReference type="AlphaFoldDB" id="A0A3S3PU91"/>
<name>A0A3S3PU91_9MAGN</name>
<dbReference type="OrthoDB" id="59415at2759"/>
<dbReference type="SUPFAM" id="SSF56784">
    <property type="entry name" value="HAD-like"/>
    <property type="match status" value="1"/>
</dbReference>
<evidence type="ECO:0000313" key="7">
    <source>
        <dbReference type="EMBL" id="RWR73581.1"/>
    </source>
</evidence>
<keyword evidence="3" id="KW-0758">Storage protein</keyword>
<dbReference type="Pfam" id="PF03767">
    <property type="entry name" value="Acid_phosphat_B"/>
    <property type="match status" value="1"/>
</dbReference>
<evidence type="ECO:0000256" key="3">
    <source>
        <dbReference type="ARBA" id="ARBA00022761"/>
    </source>
</evidence>
<organism evidence="7 8">
    <name type="scientific">Cinnamomum micranthum f. kanehirae</name>
    <dbReference type="NCBI Taxonomy" id="337451"/>
    <lineage>
        <taxon>Eukaryota</taxon>
        <taxon>Viridiplantae</taxon>
        <taxon>Streptophyta</taxon>
        <taxon>Embryophyta</taxon>
        <taxon>Tracheophyta</taxon>
        <taxon>Spermatophyta</taxon>
        <taxon>Magnoliopsida</taxon>
        <taxon>Magnoliidae</taxon>
        <taxon>Laurales</taxon>
        <taxon>Lauraceae</taxon>
        <taxon>Cinnamomum</taxon>
    </lineage>
</organism>
<evidence type="ECO:0000256" key="6">
    <source>
        <dbReference type="SAM" id="SignalP"/>
    </source>
</evidence>
<comment type="caution">
    <text evidence="7">The sequence shown here is derived from an EMBL/GenBank/DDBJ whole genome shotgun (WGS) entry which is preliminary data.</text>
</comment>
<dbReference type="CDD" id="cd07535">
    <property type="entry name" value="HAD_VSP"/>
    <property type="match status" value="1"/>
</dbReference>
<dbReference type="PIRSF" id="PIRSF002674">
    <property type="entry name" value="VSP"/>
    <property type="match status" value="1"/>
</dbReference>
<evidence type="ECO:0000256" key="4">
    <source>
        <dbReference type="ARBA" id="ARBA00023180"/>
    </source>
</evidence>
<keyword evidence="8" id="KW-1185">Reference proteome</keyword>
<keyword evidence="4" id="KW-0325">Glycoprotein</keyword>